<dbReference type="InterPro" id="IPR036188">
    <property type="entry name" value="FAD/NAD-bd_sf"/>
</dbReference>
<proteinExistence type="inferred from homology"/>
<keyword evidence="4" id="KW-0274">FAD</keyword>
<evidence type="ECO:0000256" key="4">
    <source>
        <dbReference type="ARBA" id="ARBA00022827"/>
    </source>
</evidence>
<feature type="domain" description="FAD/NAD(P)-binding" evidence="5">
    <location>
        <begin position="2"/>
        <end position="294"/>
    </location>
</feature>
<evidence type="ECO:0000256" key="3">
    <source>
        <dbReference type="ARBA" id="ARBA00022630"/>
    </source>
</evidence>
<dbReference type="PRINTS" id="PR00368">
    <property type="entry name" value="FADPNR"/>
</dbReference>
<dbReference type="InterPro" id="IPR023753">
    <property type="entry name" value="FAD/NAD-binding_dom"/>
</dbReference>
<dbReference type="PRINTS" id="PR00411">
    <property type="entry name" value="PNDRDTASEI"/>
</dbReference>
<comment type="cofactor">
    <cofactor evidence="1">
        <name>FAD</name>
        <dbReference type="ChEBI" id="CHEBI:57692"/>
    </cofactor>
</comment>
<sequence length="431" mass="48159">MHLVIIGNGITGVSCALTVRRLQPEARITLVSDETPHHYSRTALMYVYMGHLRPQDIKPYDDWFWPENRLELVYTTATALDTDRKALSLSNGQHLSYDKLLLATGSVSRTYGWPGQELVGVQGLYSLPDLEQMHRHTHGIARAVVVGGGLIGIELAEMLHSRGIAVTVLVRDDRYWGSVLPAAEAALIDQQLREHHIDVRYGTGLAEILGTDGHVRAVRTSHGEEIECQWVGLATGVTPNLDLAASCATLETDRGILVDDYLQTSAPDVYAAGDCAQHRQPAAGEVPIEQLWYTGRMQGATVAHTLCGLPTRYRRGPWFNSAKFFHLEYQTYGRVPAEPEPGESACYWQHPNGRHALRITFRPAQNNAVTGVNAMGIRQRHEVWEAWLRAETPVQQVLAQLGKANFDPEFFRRHEPDMLRSFKQQLVAAYT</sequence>
<dbReference type="AlphaFoldDB" id="A0A7G7W2Q8"/>
<accession>A0A7G7W2Q8</accession>
<evidence type="ECO:0000313" key="6">
    <source>
        <dbReference type="EMBL" id="QNH60651.1"/>
    </source>
</evidence>
<name>A0A7G7W2Q8_9BACT</name>
<evidence type="ECO:0000313" key="7">
    <source>
        <dbReference type="Proteomes" id="UP000515489"/>
    </source>
</evidence>
<dbReference type="Pfam" id="PF07992">
    <property type="entry name" value="Pyr_redox_2"/>
    <property type="match status" value="1"/>
</dbReference>
<dbReference type="InterPro" id="IPR050260">
    <property type="entry name" value="FAD-bd_OxRdtase"/>
</dbReference>
<dbReference type="KEGG" id="hsk:H4317_10610"/>
<evidence type="ECO:0000259" key="5">
    <source>
        <dbReference type="Pfam" id="PF07992"/>
    </source>
</evidence>
<evidence type="ECO:0000256" key="2">
    <source>
        <dbReference type="ARBA" id="ARBA00006442"/>
    </source>
</evidence>
<keyword evidence="7" id="KW-1185">Reference proteome</keyword>
<keyword evidence="3" id="KW-0285">Flavoprotein</keyword>
<reference evidence="6 7" key="1">
    <citation type="submission" date="2020-08" db="EMBL/GenBank/DDBJ databases">
        <title>Hymenobacter sp. S2-20-2 genome sequencing.</title>
        <authorList>
            <person name="Jin L."/>
        </authorList>
    </citation>
    <scope>NUCLEOTIDE SEQUENCE [LARGE SCALE GENOMIC DNA]</scope>
    <source>
        <strain evidence="6 7">S2-20-2</strain>
    </source>
</reference>
<gene>
    <name evidence="6" type="ORF">H4317_10610</name>
</gene>
<protein>
    <submittedName>
        <fullName evidence="6">NAD(P)/FAD-dependent oxidoreductase</fullName>
    </submittedName>
</protein>
<dbReference type="PANTHER" id="PTHR43429:SF3">
    <property type="entry name" value="NITRITE REDUCTASE [NAD(P)H]"/>
    <property type="match status" value="1"/>
</dbReference>
<dbReference type="PANTHER" id="PTHR43429">
    <property type="entry name" value="PYRIDINE NUCLEOTIDE-DISULFIDE OXIDOREDUCTASE DOMAIN-CONTAINING"/>
    <property type="match status" value="1"/>
</dbReference>
<dbReference type="RefSeq" id="WP_185886478.1">
    <property type="nucleotide sequence ID" value="NZ_CP060202.1"/>
</dbReference>
<organism evidence="6 7">
    <name type="scientific">Hymenobacter sediminicola</name>
    <dbReference type="NCBI Taxonomy" id="2761579"/>
    <lineage>
        <taxon>Bacteria</taxon>
        <taxon>Pseudomonadati</taxon>
        <taxon>Bacteroidota</taxon>
        <taxon>Cytophagia</taxon>
        <taxon>Cytophagales</taxon>
        <taxon>Hymenobacteraceae</taxon>
        <taxon>Hymenobacter</taxon>
    </lineage>
</organism>
<dbReference type="GO" id="GO:0016491">
    <property type="term" value="F:oxidoreductase activity"/>
    <property type="evidence" value="ECO:0007669"/>
    <property type="project" value="InterPro"/>
</dbReference>
<evidence type="ECO:0000256" key="1">
    <source>
        <dbReference type="ARBA" id="ARBA00001974"/>
    </source>
</evidence>
<comment type="similarity">
    <text evidence="2">Belongs to the FAD-dependent oxidoreductase family.</text>
</comment>
<dbReference type="Gene3D" id="3.50.50.60">
    <property type="entry name" value="FAD/NAD(P)-binding domain"/>
    <property type="match status" value="2"/>
</dbReference>
<dbReference type="Proteomes" id="UP000515489">
    <property type="component" value="Chromosome"/>
</dbReference>
<dbReference type="SUPFAM" id="SSF51905">
    <property type="entry name" value="FAD/NAD(P)-binding domain"/>
    <property type="match status" value="1"/>
</dbReference>
<dbReference type="EMBL" id="CP060202">
    <property type="protein sequence ID" value="QNH60651.1"/>
    <property type="molecule type" value="Genomic_DNA"/>
</dbReference>